<feature type="binding site" evidence="2">
    <location>
        <position position="281"/>
    </location>
    <ligand>
        <name>substrate</name>
    </ligand>
</feature>
<dbReference type="PANTHER" id="PTHR30270:SF0">
    <property type="entry name" value="THIAMINE-MONOPHOSPHATE KINASE"/>
    <property type="match status" value="1"/>
</dbReference>
<gene>
    <name evidence="2" type="primary">thiL</name>
    <name evidence="5" type="ORF">BECKFM1743A_GA0114220_107661</name>
    <name evidence="6" type="ORF">BECKFM1743B_GA0114221_109151</name>
    <name evidence="4" type="ORF">BECKFM1743C_GA0114222_106342</name>
</gene>
<dbReference type="GO" id="GO:0009229">
    <property type="term" value="P:thiamine diphosphate biosynthetic process"/>
    <property type="evidence" value="ECO:0007669"/>
    <property type="project" value="UniProtKB-UniRule"/>
</dbReference>
<dbReference type="GO" id="GO:0009228">
    <property type="term" value="P:thiamine biosynthetic process"/>
    <property type="evidence" value="ECO:0007669"/>
    <property type="project" value="UniProtKB-KW"/>
</dbReference>
<dbReference type="InterPro" id="IPR036676">
    <property type="entry name" value="PurM-like_C_sf"/>
</dbReference>
<protein>
    <recommendedName>
        <fullName evidence="2">Thiamine-monophosphate kinase</fullName>
        <shortName evidence="2">TMP kinase</shortName>
        <shortName evidence="2">Thiamine-phosphate kinase</shortName>
        <ecNumber evidence="2">2.7.4.16</ecNumber>
    </recommendedName>
</protein>
<evidence type="ECO:0000256" key="2">
    <source>
        <dbReference type="HAMAP-Rule" id="MF_02128"/>
    </source>
</evidence>
<evidence type="ECO:0000313" key="5">
    <source>
        <dbReference type="EMBL" id="VFJ74228.1"/>
    </source>
</evidence>
<keyword evidence="2" id="KW-0808">Transferase</keyword>
<reference evidence="5" key="1">
    <citation type="submission" date="2019-02" db="EMBL/GenBank/DDBJ databases">
        <authorList>
            <person name="Gruber-Vodicka R. H."/>
            <person name="Seah K. B. B."/>
        </authorList>
    </citation>
    <scope>NUCLEOTIDE SEQUENCE</scope>
    <source>
        <strain evidence="5">BECK_BZ163</strain>
        <strain evidence="6">BECK_BZ164</strain>
        <strain evidence="4">BECK_BZ165</strain>
    </source>
</reference>
<dbReference type="PIRSF" id="PIRSF005303">
    <property type="entry name" value="Thiam_monoph_kin"/>
    <property type="match status" value="1"/>
</dbReference>
<dbReference type="Pfam" id="PF00586">
    <property type="entry name" value="AIRS"/>
    <property type="match status" value="1"/>
</dbReference>
<dbReference type="PANTHER" id="PTHR30270">
    <property type="entry name" value="THIAMINE-MONOPHOSPHATE KINASE"/>
    <property type="match status" value="1"/>
</dbReference>
<comment type="pathway">
    <text evidence="2">Cofactor biosynthesis; thiamine diphosphate biosynthesis; thiamine diphosphate from thiamine phosphate: step 1/1.</text>
</comment>
<comment type="catalytic activity">
    <reaction evidence="2">
        <text>thiamine phosphate + ATP = thiamine diphosphate + ADP</text>
        <dbReference type="Rhea" id="RHEA:15913"/>
        <dbReference type="ChEBI" id="CHEBI:30616"/>
        <dbReference type="ChEBI" id="CHEBI:37575"/>
        <dbReference type="ChEBI" id="CHEBI:58937"/>
        <dbReference type="ChEBI" id="CHEBI:456216"/>
        <dbReference type="EC" id="2.7.4.16"/>
    </reaction>
</comment>
<dbReference type="SUPFAM" id="SSF56042">
    <property type="entry name" value="PurM C-terminal domain-like"/>
    <property type="match status" value="1"/>
</dbReference>
<dbReference type="EMBL" id="CAADEZ010000766">
    <property type="protein sequence ID" value="VFJ74228.1"/>
    <property type="molecule type" value="Genomic_DNA"/>
</dbReference>
<feature type="binding site" evidence="2">
    <location>
        <position position="79"/>
    </location>
    <ligand>
        <name>Mg(2+)</name>
        <dbReference type="ChEBI" id="CHEBI:18420"/>
        <label>4</label>
    </ligand>
</feature>
<feature type="binding site" evidence="2">
    <location>
        <position position="34"/>
    </location>
    <ligand>
        <name>Mg(2+)</name>
        <dbReference type="ChEBI" id="CHEBI:18420"/>
        <label>3</label>
    </ligand>
</feature>
<evidence type="ECO:0000313" key="4">
    <source>
        <dbReference type="EMBL" id="VFJ72109.1"/>
    </source>
</evidence>
<feature type="binding site" evidence="2">
    <location>
        <position position="79"/>
    </location>
    <ligand>
        <name>Mg(2+)</name>
        <dbReference type="ChEBI" id="CHEBI:18420"/>
        <label>3</label>
    </ligand>
</feature>
<name>A0A450TY03_9GAMM</name>
<keyword evidence="2" id="KW-0547">Nucleotide-binding</keyword>
<sequence>MTATSVDPASVYPEKGKGRAQYRINGCASTPRNDTATTSLPPGMELAVTVDTLVSGIHFPSDTAPVDIGYKALAVNISDLAAMGARPDWAVMSLTLPRWDEGWMSEFQEGFHALAEQHGVRLMAWDVGIGPLAITIQIHGQVPCGQALRRDGAHPGDLIFVTGTLGDAGLALAGRGLGTQGPEDGTPFRIPAEYLAFIQGRLARPTPRVTEGIALRGIAAAAIDISDGLAADLGHIVRASSGRRGERLSAAIHVEKLPLSPALRQIPDRMQAWRLALSSGDDYELCFTLSPDRHRRLLQVARKFSCPITCLGRMETRPDAPSGVRFLGRGLASGEELVSGGQGYRHF</sequence>
<feature type="binding site" evidence="2">
    <location>
        <position position="51"/>
    </location>
    <ligand>
        <name>Mg(2+)</name>
        <dbReference type="ChEBI" id="CHEBI:18420"/>
        <label>1</label>
    </ligand>
</feature>
<keyword evidence="2" id="KW-0479">Metal-binding</keyword>
<feature type="binding site" evidence="2">
    <location>
        <position position="226"/>
    </location>
    <ligand>
        <name>ATP</name>
        <dbReference type="ChEBI" id="CHEBI:30616"/>
    </ligand>
</feature>
<dbReference type="NCBIfam" id="TIGR01379">
    <property type="entry name" value="thiL"/>
    <property type="match status" value="1"/>
</dbReference>
<keyword evidence="2 5" id="KW-0418">Kinase</keyword>
<dbReference type="InterPro" id="IPR036921">
    <property type="entry name" value="PurM-like_N_sf"/>
</dbReference>
<dbReference type="EC" id="2.7.4.16" evidence="2"/>
<dbReference type="HAMAP" id="MF_02128">
    <property type="entry name" value="TMP_kinase"/>
    <property type="match status" value="1"/>
</dbReference>
<dbReference type="Gene3D" id="3.30.1330.10">
    <property type="entry name" value="PurM-like, N-terminal domain"/>
    <property type="match status" value="1"/>
</dbReference>
<dbReference type="GO" id="GO:0009030">
    <property type="term" value="F:thiamine-phosphate kinase activity"/>
    <property type="evidence" value="ECO:0007669"/>
    <property type="project" value="UniProtKB-UniRule"/>
</dbReference>
<dbReference type="EMBL" id="CAADFL010000915">
    <property type="protein sequence ID" value="VFK23274.1"/>
    <property type="molecule type" value="Genomic_DNA"/>
</dbReference>
<dbReference type="CDD" id="cd02194">
    <property type="entry name" value="ThiL"/>
    <property type="match status" value="1"/>
</dbReference>
<dbReference type="AlphaFoldDB" id="A0A450TY03"/>
<dbReference type="InterPro" id="IPR006283">
    <property type="entry name" value="ThiL-like"/>
</dbReference>
<dbReference type="InterPro" id="IPR016188">
    <property type="entry name" value="PurM-like_N"/>
</dbReference>
<feature type="binding site" evidence="2">
    <location>
        <position position="227"/>
    </location>
    <ligand>
        <name>Mg(2+)</name>
        <dbReference type="ChEBI" id="CHEBI:18420"/>
        <label>5</label>
    </ligand>
</feature>
<feature type="binding site" evidence="2">
    <location>
        <position position="51"/>
    </location>
    <ligand>
        <name>Mg(2+)</name>
        <dbReference type="ChEBI" id="CHEBI:18420"/>
        <label>2</label>
    </ligand>
</feature>
<organism evidence="5">
    <name type="scientific">Candidatus Kentrum sp. FM</name>
    <dbReference type="NCBI Taxonomy" id="2126340"/>
    <lineage>
        <taxon>Bacteria</taxon>
        <taxon>Pseudomonadati</taxon>
        <taxon>Pseudomonadota</taxon>
        <taxon>Gammaproteobacteria</taxon>
        <taxon>Candidatus Kentrum</taxon>
    </lineage>
</organism>
<feature type="binding site" evidence="2">
    <location>
        <position position="34"/>
    </location>
    <ligand>
        <name>Mg(2+)</name>
        <dbReference type="ChEBI" id="CHEBI:18420"/>
        <label>4</label>
    </ligand>
</feature>
<comment type="function">
    <text evidence="2">Catalyzes the ATP-dependent phosphorylation of thiamine-monophosphate (TMP) to form thiamine-pyrophosphate (TPP), the active form of vitamin B1.</text>
</comment>
<comment type="caution">
    <text evidence="2">Lacks conserved residue(s) required for the propagation of feature annotation.</text>
</comment>
<proteinExistence type="inferred from homology"/>
<dbReference type="GO" id="GO:0000287">
    <property type="term" value="F:magnesium ion binding"/>
    <property type="evidence" value="ECO:0007669"/>
    <property type="project" value="UniProtKB-UniRule"/>
</dbReference>
<accession>A0A450TY03</accession>
<feature type="binding site" evidence="2">
    <location>
        <position position="224"/>
    </location>
    <ligand>
        <name>Mg(2+)</name>
        <dbReference type="ChEBI" id="CHEBI:18420"/>
        <label>3</label>
    </ligand>
</feature>
<comment type="miscellaneous">
    <text evidence="2">Reaction mechanism of ThiL seems to utilize a direct, inline transfer of the gamma-phosphate of ATP to TMP rather than a phosphorylated enzyme intermediate.</text>
</comment>
<feature type="binding site" evidence="2">
    <location>
        <position position="79"/>
    </location>
    <ligand>
        <name>Mg(2+)</name>
        <dbReference type="ChEBI" id="CHEBI:18420"/>
        <label>2</label>
    </ligand>
</feature>
<evidence type="ECO:0000259" key="3">
    <source>
        <dbReference type="Pfam" id="PF00586"/>
    </source>
</evidence>
<feature type="binding site" evidence="2">
    <location>
        <position position="126"/>
    </location>
    <ligand>
        <name>Mg(2+)</name>
        <dbReference type="ChEBI" id="CHEBI:18420"/>
        <label>1</label>
    </ligand>
</feature>
<dbReference type="SUPFAM" id="SSF55326">
    <property type="entry name" value="PurM N-terminal domain-like"/>
    <property type="match status" value="1"/>
</dbReference>
<dbReference type="GO" id="GO:0005524">
    <property type="term" value="F:ATP binding"/>
    <property type="evidence" value="ECO:0007669"/>
    <property type="project" value="UniProtKB-UniRule"/>
</dbReference>
<keyword evidence="2" id="KW-0460">Magnesium</keyword>
<feature type="binding site" evidence="2">
    <location>
        <position position="150"/>
    </location>
    <ligand>
        <name>ATP</name>
        <dbReference type="ChEBI" id="CHEBI:30616"/>
    </ligand>
</feature>
<feature type="binding site" evidence="2">
    <location>
        <position position="58"/>
    </location>
    <ligand>
        <name>substrate</name>
    </ligand>
</feature>
<feature type="domain" description="PurM-like N-terminal" evidence="3">
    <location>
        <begin position="34"/>
        <end position="127"/>
    </location>
</feature>
<feature type="binding site" evidence="2">
    <location>
        <position position="49"/>
    </location>
    <ligand>
        <name>Mg(2+)</name>
        <dbReference type="ChEBI" id="CHEBI:18420"/>
        <label>4</label>
    </ligand>
</feature>
<dbReference type="UniPathway" id="UPA00060">
    <property type="reaction ID" value="UER00142"/>
</dbReference>
<evidence type="ECO:0000256" key="1">
    <source>
        <dbReference type="ARBA" id="ARBA00022977"/>
    </source>
</evidence>
<comment type="similarity">
    <text evidence="2">Belongs to the thiamine-monophosphate kinase family.</text>
</comment>
<keyword evidence="2" id="KW-0067">ATP-binding</keyword>
<dbReference type="EMBL" id="CAADFA010000634">
    <property type="protein sequence ID" value="VFJ72109.1"/>
    <property type="molecule type" value="Genomic_DNA"/>
</dbReference>
<evidence type="ECO:0000313" key="6">
    <source>
        <dbReference type="EMBL" id="VFK23274.1"/>
    </source>
</evidence>
<dbReference type="Gene3D" id="3.90.650.10">
    <property type="entry name" value="PurM-like C-terminal domain"/>
    <property type="match status" value="1"/>
</dbReference>
<keyword evidence="1 2" id="KW-0784">Thiamine biosynthesis</keyword>
<feature type="binding site" evidence="2">
    <location>
        <position position="344"/>
    </location>
    <ligand>
        <name>substrate</name>
    </ligand>
</feature>